<evidence type="ECO:0000259" key="12">
    <source>
        <dbReference type="Pfam" id="PF13609"/>
    </source>
</evidence>
<evidence type="ECO:0000256" key="9">
    <source>
        <dbReference type="ARBA" id="ARBA00023136"/>
    </source>
</evidence>
<keyword evidence="3" id="KW-0813">Transport</keyword>
<dbReference type="InterPro" id="IPR023614">
    <property type="entry name" value="Porin_dom_sf"/>
</dbReference>
<evidence type="ECO:0000313" key="13">
    <source>
        <dbReference type="EMBL" id="SEK96584.1"/>
    </source>
</evidence>
<dbReference type="PANTHER" id="PTHR34501">
    <property type="entry name" value="PROTEIN YDDL-RELATED"/>
    <property type="match status" value="1"/>
</dbReference>
<dbReference type="SUPFAM" id="SSF56935">
    <property type="entry name" value="Porins"/>
    <property type="match status" value="1"/>
</dbReference>
<dbReference type="GO" id="GO:0009279">
    <property type="term" value="C:cell outer membrane"/>
    <property type="evidence" value="ECO:0007669"/>
    <property type="project" value="UniProtKB-SubCell"/>
</dbReference>
<dbReference type="GO" id="GO:0006811">
    <property type="term" value="P:monoatomic ion transport"/>
    <property type="evidence" value="ECO:0007669"/>
    <property type="project" value="UniProtKB-KW"/>
</dbReference>
<dbReference type="CDD" id="cd00342">
    <property type="entry name" value="gram_neg_porins"/>
    <property type="match status" value="1"/>
</dbReference>
<proteinExistence type="predicted"/>
<protein>
    <submittedName>
        <fullName evidence="13">Outer membrane protein (Porin)</fullName>
    </submittedName>
</protein>
<accession>A0A1H7LCB4</accession>
<dbReference type="AlphaFoldDB" id="A0A1H7LCB4"/>
<keyword evidence="7" id="KW-0406">Ion transport</keyword>
<evidence type="ECO:0000256" key="8">
    <source>
        <dbReference type="ARBA" id="ARBA00023114"/>
    </source>
</evidence>
<feature type="domain" description="Porin" evidence="12">
    <location>
        <begin position="12"/>
        <end position="340"/>
    </location>
</feature>
<dbReference type="STRING" id="416943.SAMN05445871_3883"/>
<evidence type="ECO:0000256" key="6">
    <source>
        <dbReference type="ARBA" id="ARBA00022729"/>
    </source>
</evidence>
<dbReference type="GO" id="GO:0015288">
    <property type="term" value="F:porin activity"/>
    <property type="evidence" value="ECO:0007669"/>
    <property type="project" value="UniProtKB-KW"/>
</dbReference>
<dbReference type="OrthoDB" id="8982743at2"/>
<dbReference type="PANTHER" id="PTHR34501:SF9">
    <property type="entry name" value="MAJOR OUTER MEMBRANE PROTEIN P.IA"/>
    <property type="match status" value="1"/>
</dbReference>
<dbReference type="InterPro" id="IPR050298">
    <property type="entry name" value="Gram-neg_bact_OMP"/>
</dbReference>
<dbReference type="Gene3D" id="2.40.160.10">
    <property type="entry name" value="Porin"/>
    <property type="match status" value="1"/>
</dbReference>
<evidence type="ECO:0000256" key="1">
    <source>
        <dbReference type="ARBA" id="ARBA00004571"/>
    </source>
</evidence>
<evidence type="ECO:0000313" key="14">
    <source>
        <dbReference type="Proteomes" id="UP000199120"/>
    </source>
</evidence>
<keyword evidence="6 11" id="KW-0732">Signal</keyword>
<dbReference type="GO" id="GO:0046930">
    <property type="term" value="C:pore complex"/>
    <property type="evidence" value="ECO:0007669"/>
    <property type="project" value="UniProtKB-KW"/>
</dbReference>
<reference evidence="14" key="1">
    <citation type="submission" date="2016-10" db="EMBL/GenBank/DDBJ databases">
        <authorList>
            <person name="Varghese N."/>
            <person name="Submissions S."/>
        </authorList>
    </citation>
    <scope>NUCLEOTIDE SEQUENCE [LARGE SCALE GENOMIC DNA]</scope>
    <source>
        <strain evidence="14">LMG 26416</strain>
    </source>
</reference>
<evidence type="ECO:0000256" key="11">
    <source>
        <dbReference type="SAM" id="SignalP"/>
    </source>
</evidence>
<feature type="chain" id="PRO_5030029035" evidence="11">
    <location>
        <begin position="25"/>
        <end position="374"/>
    </location>
</feature>
<sequence>MKKTIKAAAAAAGLLALAPSLCHADSVFSSLMPAFGPGYGSVSGNLVSIYGTVDEYIDHYNAGGQTATRLLSGGAWTSKIGIYGREELTPRLSVHFRLENGFNANDGTFGAPNTMFNRAAYVGIASKDWGGIDLGKQFGVGLQLFVDPFFGVSKLSPWTYFGSVSDLGRGASTVEARVSNAAVYTSPSLAGFTAQLLYAFKGDQSEGPAAQNRGGALTYANGPLYVSASFNQTWCDPSAGACTDTTTRTDSFGAAMIYDMGRYAVSASWQLFDPRYAQDFVAREYSLGSLARFGAHMFRGSLVYRDVTQTANHAVGLQIGDDYFLSKRTALYARVSVIKNAANSQMTNDLYGSGPLPAKGASVTDFALGVYHNF</sequence>
<keyword evidence="10" id="KW-0998">Cell outer membrane</keyword>
<keyword evidence="14" id="KW-1185">Reference proteome</keyword>
<evidence type="ECO:0000256" key="4">
    <source>
        <dbReference type="ARBA" id="ARBA00022452"/>
    </source>
</evidence>
<comment type="subcellular location">
    <subcellularLocation>
        <location evidence="1">Cell outer membrane</location>
        <topology evidence="1">Multi-pass membrane protein</topology>
    </subcellularLocation>
</comment>
<dbReference type="Pfam" id="PF13609">
    <property type="entry name" value="Porin_4"/>
    <property type="match status" value="1"/>
</dbReference>
<gene>
    <name evidence="13" type="ORF">SAMN05192542_104293</name>
</gene>
<keyword evidence="9" id="KW-0472">Membrane</keyword>
<dbReference type="EMBL" id="FOAJ01000004">
    <property type="protein sequence ID" value="SEK96584.1"/>
    <property type="molecule type" value="Genomic_DNA"/>
</dbReference>
<evidence type="ECO:0000256" key="3">
    <source>
        <dbReference type="ARBA" id="ARBA00022448"/>
    </source>
</evidence>
<keyword evidence="5" id="KW-0812">Transmembrane</keyword>
<evidence type="ECO:0000256" key="10">
    <source>
        <dbReference type="ARBA" id="ARBA00023237"/>
    </source>
</evidence>
<name>A0A1H7LCB4_9BURK</name>
<evidence type="ECO:0000256" key="5">
    <source>
        <dbReference type="ARBA" id="ARBA00022692"/>
    </source>
</evidence>
<dbReference type="RefSeq" id="WP_090547862.1">
    <property type="nucleotide sequence ID" value="NZ_FNSR01000002.1"/>
</dbReference>
<comment type="subunit">
    <text evidence="2">Homotrimer.</text>
</comment>
<dbReference type="InterPro" id="IPR033900">
    <property type="entry name" value="Gram_neg_porin_domain"/>
</dbReference>
<keyword evidence="4" id="KW-1134">Transmembrane beta strand</keyword>
<organism evidence="13 14">
    <name type="scientific">Paraburkholderia caballeronis</name>
    <dbReference type="NCBI Taxonomy" id="416943"/>
    <lineage>
        <taxon>Bacteria</taxon>
        <taxon>Pseudomonadati</taxon>
        <taxon>Pseudomonadota</taxon>
        <taxon>Betaproteobacteria</taxon>
        <taxon>Burkholderiales</taxon>
        <taxon>Burkholderiaceae</taxon>
        <taxon>Paraburkholderia</taxon>
    </lineage>
</organism>
<dbReference type="Proteomes" id="UP000199120">
    <property type="component" value="Unassembled WGS sequence"/>
</dbReference>
<keyword evidence="8" id="KW-0626">Porin</keyword>
<feature type="signal peptide" evidence="11">
    <location>
        <begin position="1"/>
        <end position="24"/>
    </location>
</feature>
<evidence type="ECO:0000256" key="7">
    <source>
        <dbReference type="ARBA" id="ARBA00023065"/>
    </source>
</evidence>
<evidence type="ECO:0000256" key="2">
    <source>
        <dbReference type="ARBA" id="ARBA00011233"/>
    </source>
</evidence>